<dbReference type="HOGENOM" id="CLU_069658_0_0_1"/>
<dbReference type="OrthoDB" id="565731at2759"/>
<dbReference type="Proteomes" id="UP000016930">
    <property type="component" value="Unassembled WGS sequence"/>
</dbReference>
<evidence type="ECO:0000313" key="2">
    <source>
        <dbReference type="EMBL" id="EMD39712.1"/>
    </source>
</evidence>
<sequence length="263" mass="29765">MFAEGTSQLKEQSTTSQASTSSADAGAARKEARLKRFSDAYQFASERIGRNALQRPPYARHTMWRNLFMLASTKEQLEQVVELFPKWRDAGKHFSPEDAEALVRRCEELDCPKLALQVFGDHPKYGMDLSSAKAARHLLHSLHQSHPLEDTMLLVALWNIYKLPPISSDLISCAMLTSTCFKHGSQESLLIANEMLPHLQKLLAETAPTSVQYPERRVAQPEKEKAWLTWTLTKIQKALSKQGAEHEWLTRWRQDSGHAAAAE</sequence>
<keyword evidence="3" id="KW-1185">Reference proteome</keyword>
<feature type="compositionally biased region" description="Low complexity" evidence="1">
    <location>
        <begin position="13"/>
        <end position="26"/>
    </location>
</feature>
<feature type="region of interest" description="Disordered" evidence="1">
    <location>
        <begin position="1"/>
        <end position="27"/>
    </location>
</feature>
<gene>
    <name evidence="2" type="ORF">CERSUDRAFT_150376</name>
</gene>
<proteinExistence type="predicted"/>
<evidence type="ECO:0000313" key="3">
    <source>
        <dbReference type="Proteomes" id="UP000016930"/>
    </source>
</evidence>
<accession>M2RML3</accession>
<evidence type="ECO:0000256" key="1">
    <source>
        <dbReference type="SAM" id="MobiDB-lite"/>
    </source>
</evidence>
<dbReference type="AlphaFoldDB" id="M2RML3"/>
<feature type="compositionally biased region" description="Polar residues" evidence="1">
    <location>
        <begin position="1"/>
        <end position="12"/>
    </location>
</feature>
<organism evidence="2 3">
    <name type="scientific">Ceriporiopsis subvermispora (strain B)</name>
    <name type="common">White-rot fungus</name>
    <name type="synonym">Gelatoporia subvermispora</name>
    <dbReference type="NCBI Taxonomy" id="914234"/>
    <lineage>
        <taxon>Eukaryota</taxon>
        <taxon>Fungi</taxon>
        <taxon>Dikarya</taxon>
        <taxon>Basidiomycota</taxon>
        <taxon>Agaricomycotina</taxon>
        <taxon>Agaricomycetes</taxon>
        <taxon>Polyporales</taxon>
        <taxon>Gelatoporiaceae</taxon>
        <taxon>Gelatoporia</taxon>
    </lineage>
</organism>
<name>M2RML3_CERS8</name>
<dbReference type="EMBL" id="KB445793">
    <property type="protein sequence ID" value="EMD39712.1"/>
    <property type="molecule type" value="Genomic_DNA"/>
</dbReference>
<reference evidence="2 3" key="1">
    <citation type="journal article" date="2012" name="Proc. Natl. Acad. Sci. U.S.A.">
        <title>Comparative genomics of Ceriporiopsis subvermispora and Phanerochaete chrysosporium provide insight into selective ligninolysis.</title>
        <authorList>
            <person name="Fernandez-Fueyo E."/>
            <person name="Ruiz-Duenas F.J."/>
            <person name="Ferreira P."/>
            <person name="Floudas D."/>
            <person name="Hibbett D.S."/>
            <person name="Canessa P."/>
            <person name="Larrondo L.F."/>
            <person name="James T.Y."/>
            <person name="Seelenfreund D."/>
            <person name="Lobos S."/>
            <person name="Polanco R."/>
            <person name="Tello M."/>
            <person name="Honda Y."/>
            <person name="Watanabe T."/>
            <person name="Watanabe T."/>
            <person name="Ryu J.S."/>
            <person name="Kubicek C.P."/>
            <person name="Schmoll M."/>
            <person name="Gaskell J."/>
            <person name="Hammel K.E."/>
            <person name="St John F.J."/>
            <person name="Vanden Wymelenberg A."/>
            <person name="Sabat G."/>
            <person name="Splinter BonDurant S."/>
            <person name="Syed K."/>
            <person name="Yadav J.S."/>
            <person name="Doddapaneni H."/>
            <person name="Subramanian V."/>
            <person name="Lavin J.L."/>
            <person name="Oguiza J.A."/>
            <person name="Perez G."/>
            <person name="Pisabarro A.G."/>
            <person name="Ramirez L."/>
            <person name="Santoyo F."/>
            <person name="Master E."/>
            <person name="Coutinho P.M."/>
            <person name="Henrissat B."/>
            <person name="Lombard V."/>
            <person name="Magnuson J.K."/>
            <person name="Kuees U."/>
            <person name="Hori C."/>
            <person name="Igarashi K."/>
            <person name="Samejima M."/>
            <person name="Held B.W."/>
            <person name="Barry K.W."/>
            <person name="LaButti K.M."/>
            <person name="Lapidus A."/>
            <person name="Lindquist E.A."/>
            <person name="Lucas S.M."/>
            <person name="Riley R."/>
            <person name="Salamov A.A."/>
            <person name="Hoffmeister D."/>
            <person name="Schwenk D."/>
            <person name="Hadar Y."/>
            <person name="Yarden O."/>
            <person name="de Vries R.P."/>
            <person name="Wiebenga A."/>
            <person name="Stenlid J."/>
            <person name="Eastwood D."/>
            <person name="Grigoriev I.V."/>
            <person name="Berka R.M."/>
            <person name="Blanchette R.A."/>
            <person name="Kersten P."/>
            <person name="Martinez A.T."/>
            <person name="Vicuna R."/>
            <person name="Cullen D."/>
        </authorList>
    </citation>
    <scope>NUCLEOTIDE SEQUENCE [LARGE SCALE GENOMIC DNA]</scope>
    <source>
        <strain evidence="2 3">B</strain>
    </source>
</reference>
<protein>
    <submittedName>
        <fullName evidence="2">Uncharacterized protein</fullName>
    </submittedName>
</protein>